<dbReference type="InParanoid" id="G7DZ13"/>
<dbReference type="RefSeq" id="XP_014566825.1">
    <property type="nucleotide sequence ID" value="XM_014711339.1"/>
</dbReference>
<dbReference type="InterPro" id="IPR019734">
    <property type="entry name" value="TPR_rpt"/>
</dbReference>
<dbReference type="OMA" id="IAMCLTS"/>
<accession>G7DZ13</accession>
<evidence type="ECO:0000256" key="4">
    <source>
        <dbReference type="ARBA" id="ARBA00040133"/>
    </source>
</evidence>
<keyword evidence="1" id="KW-0677">Repeat</keyword>
<gene>
    <name evidence="8" type="primary">Mo02480</name>
    <name evidence="8" type="ORF">E5Q_02480</name>
</gene>
<dbReference type="PROSITE" id="PS50005">
    <property type="entry name" value="TPR"/>
    <property type="match status" value="3"/>
</dbReference>
<evidence type="ECO:0000256" key="6">
    <source>
        <dbReference type="SAM" id="MobiDB-lite"/>
    </source>
</evidence>
<dbReference type="Gene3D" id="1.25.40.10">
    <property type="entry name" value="Tetratricopeptide repeat domain"/>
    <property type="match status" value="1"/>
</dbReference>
<dbReference type="PANTHER" id="PTHR46423">
    <property type="entry name" value="RNA POLYMERASE II-ASSOCIATED PROTEIN 3"/>
    <property type="match status" value="1"/>
</dbReference>
<comment type="similarity">
    <text evidence="3">Belongs to the RPAP3 family.</text>
</comment>
<keyword evidence="9" id="KW-1185">Reference proteome</keyword>
<evidence type="ECO:0000256" key="3">
    <source>
        <dbReference type="ARBA" id="ARBA00038275"/>
    </source>
</evidence>
<evidence type="ECO:0000259" key="7">
    <source>
        <dbReference type="Pfam" id="PF13877"/>
    </source>
</evidence>
<feature type="repeat" description="TPR" evidence="5">
    <location>
        <begin position="43"/>
        <end position="76"/>
    </location>
</feature>
<dbReference type="AlphaFoldDB" id="G7DZ13"/>
<dbReference type="EMBL" id="BABT02000067">
    <property type="protein sequence ID" value="GAA95823.1"/>
    <property type="molecule type" value="Genomic_DNA"/>
</dbReference>
<protein>
    <recommendedName>
        <fullName evidence="4">RNA polymerase II-associated protein 3</fullName>
    </recommendedName>
</protein>
<proteinExistence type="inferred from homology"/>
<reference evidence="8 9" key="1">
    <citation type="journal article" date="2011" name="J. Gen. Appl. Microbiol.">
        <title>Draft genome sequencing of the enigmatic basidiomycete Mixia osmundae.</title>
        <authorList>
            <person name="Nishida H."/>
            <person name="Nagatsuka Y."/>
            <person name="Sugiyama J."/>
        </authorList>
    </citation>
    <scope>NUCLEOTIDE SEQUENCE [LARGE SCALE GENOMIC DNA]</scope>
    <source>
        <strain evidence="9">CBS 9802 / IAM 14324 / JCM 22182 / KY 12970</strain>
    </source>
</reference>
<reference evidence="8 9" key="2">
    <citation type="journal article" date="2012" name="Open Biol.">
        <title>Characteristics of nucleosomes and linker DNA regions on the genome of the basidiomycete Mixia osmundae revealed by mono- and dinucleosome mapping.</title>
        <authorList>
            <person name="Nishida H."/>
            <person name="Kondo S."/>
            <person name="Matsumoto T."/>
            <person name="Suzuki Y."/>
            <person name="Yoshikawa H."/>
            <person name="Taylor T.D."/>
            <person name="Sugiyama J."/>
        </authorList>
    </citation>
    <scope>NUCLEOTIDE SEQUENCE [LARGE SCALE GENOMIC DNA]</scope>
    <source>
        <strain evidence="9">CBS 9802 / IAM 14324 / JCM 22182 / KY 12970</strain>
    </source>
</reference>
<feature type="repeat" description="TPR" evidence="5">
    <location>
        <begin position="9"/>
        <end position="42"/>
    </location>
</feature>
<evidence type="ECO:0000313" key="9">
    <source>
        <dbReference type="Proteomes" id="UP000009131"/>
    </source>
</evidence>
<dbReference type="InterPro" id="IPR051966">
    <property type="entry name" value="RPAP3"/>
</dbReference>
<dbReference type="InterPro" id="IPR013105">
    <property type="entry name" value="TPR_2"/>
</dbReference>
<evidence type="ECO:0000256" key="5">
    <source>
        <dbReference type="PROSITE-ProRule" id="PRU00339"/>
    </source>
</evidence>
<feature type="region of interest" description="Disordered" evidence="6">
    <location>
        <begin position="170"/>
        <end position="226"/>
    </location>
</feature>
<feature type="domain" description="RNA-polymerase II-associated protein 3-like C-terminal" evidence="7">
    <location>
        <begin position="225"/>
        <end position="307"/>
    </location>
</feature>
<name>G7DZ13_MIXOS</name>
<sequence length="316" mass="35063">MARLSAMPGQEAKESGNAAFKSGHYAEAIGHYSRAIHADPRDASFRSNRAFAYLKLEKYEDAQRDASAALALDPTPSLRSKLLFRRAVARRQLGRFDEARQDLDAARDIEPTNASIDAELAQLHTAIEQADEAQAKRRERVKTLQTAAPNLRPAVSAPSEPELMQAVSTRRLNEQSAKPAVISGPSAPASSYANLRSTRESKRQPYQLPRSTSDTAQPPSRPRVAPTTALEFEQRWHESVEERDDLLRSVEPLRLPTVFGASLSPELLSGIIARLRGWPQEDARPYARALEAIPRFDFVSLLLMDEELDALQSLTT</sequence>
<dbReference type="InterPro" id="IPR025986">
    <property type="entry name" value="RPAP3-like_C"/>
</dbReference>
<evidence type="ECO:0000256" key="1">
    <source>
        <dbReference type="ARBA" id="ARBA00022737"/>
    </source>
</evidence>
<dbReference type="Pfam" id="PF07719">
    <property type="entry name" value="TPR_2"/>
    <property type="match status" value="1"/>
</dbReference>
<dbReference type="HOGENOM" id="CLU_023272_0_0_1"/>
<dbReference type="Pfam" id="PF13414">
    <property type="entry name" value="TPR_11"/>
    <property type="match status" value="1"/>
</dbReference>
<feature type="compositionally biased region" description="Polar residues" evidence="6">
    <location>
        <begin position="209"/>
        <end position="218"/>
    </location>
</feature>
<evidence type="ECO:0000313" key="8">
    <source>
        <dbReference type="EMBL" id="GAA95823.1"/>
    </source>
</evidence>
<dbReference type="SMART" id="SM00028">
    <property type="entry name" value="TPR"/>
    <property type="match status" value="3"/>
</dbReference>
<comment type="caution">
    <text evidence="8">The sequence shown here is derived from an EMBL/GenBank/DDBJ whole genome shotgun (WGS) entry which is preliminary data.</text>
</comment>
<evidence type="ECO:0000256" key="2">
    <source>
        <dbReference type="ARBA" id="ARBA00022803"/>
    </source>
</evidence>
<dbReference type="OrthoDB" id="629492at2759"/>
<dbReference type="eggNOG" id="KOG4648">
    <property type="taxonomic scope" value="Eukaryota"/>
</dbReference>
<keyword evidence="2 5" id="KW-0802">TPR repeat</keyword>
<dbReference type="SUPFAM" id="SSF48452">
    <property type="entry name" value="TPR-like"/>
    <property type="match status" value="1"/>
</dbReference>
<dbReference type="STRING" id="764103.G7DZ13"/>
<organism evidence="8 9">
    <name type="scientific">Mixia osmundae (strain CBS 9802 / IAM 14324 / JCM 22182 / KY 12970)</name>
    <dbReference type="NCBI Taxonomy" id="764103"/>
    <lineage>
        <taxon>Eukaryota</taxon>
        <taxon>Fungi</taxon>
        <taxon>Dikarya</taxon>
        <taxon>Basidiomycota</taxon>
        <taxon>Pucciniomycotina</taxon>
        <taxon>Mixiomycetes</taxon>
        <taxon>Mixiales</taxon>
        <taxon>Mixiaceae</taxon>
        <taxon>Mixia</taxon>
    </lineage>
</organism>
<dbReference type="GO" id="GO:0101031">
    <property type="term" value="C:protein folding chaperone complex"/>
    <property type="evidence" value="ECO:0007669"/>
    <property type="project" value="TreeGrafter"/>
</dbReference>
<dbReference type="InterPro" id="IPR011990">
    <property type="entry name" value="TPR-like_helical_dom_sf"/>
</dbReference>
<dbReference type="PANTHER" id="PTHR46423:SF1">
    <property type="entry name" value="RNA POLYMERASE II-ASSOCIATED PROTEIN 3"/>
    <property type="match status" value="1"/>
</dbReference>
<feature type="repeat" description="TPR" evidence="5">
    <location>
        <begin position="80"/>
        <end position="113"/>
    </location>
</feature>
<dbReference type="Pfam" id="PF13877">
    <property type="entry name" value="RPAP3_C"/>
    <property type="match status" value="1"/>
</dbReference>
<dbReference type="Proteomes" id="UP000009131">
    <property type="component" value="Unassembled WGS sequence"/>
</dbReference>